<feature type="binding site" evidence="12">
    <location>
        <position position="164"/>
    </location>
    <ligand>
        <name>pyridoxal 5'-phosphate</name>
        <dbReference type="ChEBI" id="CHEBI:597326"/>
    </ligand>
</feature>
<dbReference type="GO" id="GO:0008615">
    <property type="term" value="P:pyridoxine biosynthetic process"/>
    <property type="evidence" value="ECO:0007669"/>
    <property type="project" value="UniProtKB-UniRule"/>
</dbReference>
<proteinExistence type="inferred from homology"/>
<keyword evidence="4 12" id="KW-0032">Aminotransferase</keyword>
<dbReference type="Proteomes" id="UP000060602">
    <property type="component" value="Chromosome"/>
</dbReference>
<feature type="domain" description="Aminotransferase class V" evidence="14">
    <location>
        <begin position="6"/>
        <end position="365"/>
    </location>
</feature>
<evidence type="ECO:0000256" key="3">
    <source>
        <dbReference type="ARBA" id="ARBA00006904"/>
    </source>
</evidence>
<dbReference type="Pfam" id="PF00266">
    <property type="entry name" value="Aminotran_5"/>
    <property type="match status" value="1"/>
</dbReference>
<feature type="binding site" evidence="12">
    <location>
        <position position="43"/>
    </location>
    <ligand>
        <name>L-glutamate</name>
        <dbReference type="ChEBI" id="CHEBI:29985"/>
    </ligand>
</feature>
<evidence type="ECO:0000256" key="2">
    <source>
        <dbReference type="ARBA" id="ARBA00005099"/>
    </source>
</evidence>
<organism evidence="15 16">
    <name type="scientific">Alcaligenes xylosoxydans xylosoxydans</name>
    <name type="common">Achromobacter xylosoxidans</name>
    <dbReference type="NCBI Taxonomy" id="85698"/>
    <lineage>
        <taxon>Bacteria</taxon>
        <taxon>Pseudomonadati</taxon>
        <taxon>Pseudomonadota</taxon>
        <taxon>Betaproteobacteria</taxon>
        <taxon>Burkholderiales</taxon>
        <taxon>Alcaligenaceae</taxon>
        <taxon>Achromobacter</taxon>
    </lineage>
</organism>
<dbReference type="InterPro" id="IPR015422">
    <property type="entry name" value="PyrdxlP-dep_Trfase_small"/>
</dbReference>
<evidence type="ECO:0000256" key="4">
    <source>
        <dbReference type="ARBA" id="ARBA00022576"/>
    </source>
</evidence>
<comment type="pathway">
    <text evidence="2 12 13">Amino-acid biosynthesis; L-serine biosynthesis; L-serine from 3-phospho-D-glycerate: step 2/3.</text>
</comment>
<evidence type="ECO:0000256" key="9">
    <source>
        <dbReference type="ARBA" id="ARBA00023299"/>
    </source>
</evidence>
<dbReference type="InterPro" id="IPR015421">
    <property type="entry name" value="PyrdxlP-dep_Trfase_major"/>
</dbReference>
<comment type="catalytic activity">
    <reaction evidence="10 12">
        <text>4-(phosphooxy)-L-threonine + 2-oxoglutarate = (R)-3-hydroxy-2-oxo-4-phosphooxybutanoate + L-glutamate</text>
        <dbReference type="Rhea" id="RHEA:16573"/>
        <dbReference type="ChEBI" id="CHEBI:16810"/>
        <dbReference type="ChEBI" id="CHEBI:29985"/>
        <dbReference type="ChEBI" id="CHEBI:58452"/>
        <dbReference type="ChEBI" id="CHEBI:58538"/>
        <dbReference type="EC" id="2.6.1.52"/>
    </reaction>
</comment>
<dbReference type="GO" id="GO:0006564">
    <property type="term" value="P:L-serine biosynthetic process"/>
    <property type="evidence" value="ECO:0007669"/>
    <property type="project" value="UniProtKB-UniRule"/>
</dbReference>
<dbReference type="NCBIfam" id="NF003764">
    <property type="entry name" value="PRK05355.1"/>
    <property type="match status" value="1"/>
</dbReference>
<dbReference type="PIRSF" id="PIRSF000525">
    <property type="entry name" value="SerC"/>
    <property type="match status" value="1"/>
</dbReference>
<dbReference type="InterPro" id="IPR015424">
    <property type="entry name" value="PyrdxlP-dep_Trfase"/>
</dbReference>
<dbReference type="GO" id="GO:0004648">
    <property type="term" value="F:O-phospho-L-serine:2-oxoglutarate aminotransferase activity"/>
    <property type="evidence" value="ECO:0007669"/>
    <property type="project" value="UniProtKB-UniRule"/>
</dbReference>
<evidence type="ECO:0000256" key="5">
    <source>
        <dbReference type="ARBA" id="ARBA00022605"/>
    </source>
</evidence>
<evidence type="ECO:0000256" key="13">
    <source>
        <dbReference type="RuleBase" id="RU004505"/>
    </source>
</evidence>
<dbReference type="UniPathway" id="UPA00244">
    <property type="reaction ID" value="UER00311"/>
</dbReference>
<dbReference type="PANTHER" id="PTHR43247">
    <property type="entry name" value="PHOSPHOSERINE AMINOTRANSFERASE"/>
    <property type="match status" value="1"/>
</dbReference>
<gene>
    <name evidence="12" type="primary">serC</name>
    <name evidence="15" type="ORF">AL504_11345</name>
</gene>
<keyword evidence="5 12" id="KW-0028">Amino-acid biosynthesis</keyword>
<dbReference type="EMBL" id="CP014060">
    <property type="protein sequence ID" value="AMG36567.2"/>
    <property type="molecule type" value="Genomic_DNA"/>
</dbReference>
<evidence type="ECO:0000256" key="1">
    <source>
        <dbReference type="ARBA" id="ARBA00004915"/>
    </source>
</evidence>
<evidence type="ECO:0000313" key="15">
    <source>
        <dbReference type="EMBL" id="AMG36567.2"/>
    </source>
</evidence>
<dbReference type="FunFam" id="3.90.1150.10:FF:000006">
    <property type="entry name" value="Phosphoserine aminotransferase"/>
    <property type="match status" value="1"/>
</dbReference>
<feature type="binding site" evidence="12">
    <location>
        <position position="212"/>
    </location>
    <ligand>
        <name>pyridoxal 5'-phosphate</name>
        <dbReference type="ChEBI" id="CHEBI:597326"/>
    </ligand>
</feature>
<feature type="binding site" evidence="12">
    <location>
        <begin position="77"/>
        <end position="78"/>
    </location>
    <ligand>
        <name>pyridoxal 5'-phosphate</name>
        <dbReference type="ChEBI" id="CHEBI:597326"/>
    </ligand>
</feature>
<keyword evidence="6 12" id="KW-0808">Transferase</keyword>
<dbReference type="PROSITE" id="PS00595">
    <property type="entry name" value="AA_TRANSFER_CLASS_5"/>
    <property type="match status" value="1"/>
</dbReference>
<feature type="modified residue" description="N6-(pyridoxal phosphate)lysine" evidence="12">
    <location>
        <position position="213"/>
    </location>
</feature>
<dbReference type="AlphaFoldDB" id="A0A0X8NYC0"/>
<feature type="binding site" evidence="12">
    <location>
        <position position="105"/>
    </location>
    <ligand>
        <name>pyridoxal 5'-phosphate</name>
        <dbReference type="ChEBI" id="CHEBI:597326"/>
    </ligand>
</feature>
<keyword evidence="8 12" id="KW-0664">Pyridoxine biosynthesis</keyword>
<dbReference type="HAMAP" id="MF_00160">
    <property type="entry name" value="SerC_aminotrans_5"/>
    <property type="match status" value="1"/>
</dbReference>
<dbReference type="InterPro" id="IPR020578">
    <property type="entry name" value="Aminotrans_V_PyrdxlP_BS"/>
</dbReference>
<dbReference type="EC" id="2.6.1.52" evidence="12"/>
<evidence type="ECO:0000256" key="11">
    <source>
        <dbReference type="ARBA" id="ARBA00049007"/>
    </source>
</evidence>
<name>A0A0X8NYC0_ALCXX</name>
<dbReference type="GO" id="GO:0005737">
    <property type="term" value="C:cytoplasm"/>
    <property type="evidence" value="ECO:0007669"/>
    <property type="project" value="UniProtKB-SubCell"/>
</dbReference>
<dbReference type="InterPro" id="IPR000192">
    <property type="entry name" value="Aminotrans_V_dom"/>
</dbReference>
<sequence>MMARPWNFSAGPSALPEVVLQQAAAEMLDWHGSGMSVMEMSHRGKHFVQICDEAESDLRDLLGLSPDYAVMFMQGGGSGENAIVPMNLMGRRGTPAADFVVTGHWSSRSYKEAGRYGDAQVAATSGQATQLDGREQAPFTWVPPVDTWKVRKESAYLHLCSNETIGGVEFMDWPDTAALGAPDVPLVIDASSHFLSRPMDVSRCGMMYAGAQKNAGPAGVTMAITRRDLIGHALPICPSAFDYANVAAEHSRYNTPPTFAIYIAGLVFKWVKANGGVAGMEAANKAKADLLYGYLDSTSFYRNPIHAPVRSRMNVPFVLRDESLNDAFLQGADAAGLTQLKGHKSVGGMRASIYNAVPLAGVAALVEYLKEFERRYG</sequence>
<evidence type="ECO:0000313" key="16">
    <source>
        <dbReference type="Proteomes" id="UP000060602"/>
    </source>
</evidence>
<dbReference type="PANTHER" id="PTHR43247:SF1">
    <property type="entry name" value="PHOSPHOSERINE AMINOTRANSFERASE"/>
    <property type="match status" value="1"/>
</dbReference>
<accession>A0A0X8NYC0</accession>
<comment type="catalytic activity">
    <reaction evidence="11 12 13">
        <text>O-phospho-L-serine + 2-oxoglutarate = 3-phosphooxypyruvate + L-glutamate</text>
        <dbReference type="Rhea" id="RHEA:14329"/>
        <dbReference type="ChEBI" id="CHEBI:16810"/>
        <dbReference type="ChEBI" id="CHEBI:18110"/>
        <dbReference type="ChEBI" id="CHEBI:29985"/>
        <dbReference type="ChEBI" id="CHEBI:57524"/>
        <dbReference type="EC" id="2.6.1.52"/>
    </reaction>
</comment>
<dbReference type="FunFam" id="3.40.640.10:FF:000010">
    <property type="entry name" value="Phosphoserine aminotransferase"/>
    <property type="match status" value="1"/>
</dbReference>
<evidence type="ECO:0000256" key="8">
    <source>
        <dbReference type="ARBA" id="ARBA00023096"/>
    </source>
</evidence>
<dbReference type="InterPro" id="IPR022278">
    <property type="entry name" value="Pser_aminoTfrase"/>
</dbReference>
<comment type="cofactor">
    <cofactor evidence="12">
        <name>pyridoxal 5'-phosphate</name>
        <dbReference type="ChEBI" id="CHEBI:597326"/>
    </cofactor>
    <text evidence="12">Binds 1 pyridoxal phosphate per subunit.</text>
</comment>
<protein>
    <recommendedName>
        <fullName evidence="12">Phosphoserine aminotransferase</fullName>
        <ecNumber evidence="12">2.6.1.52</ecNumber>
    </recommendedName>
    <alternativeName>
        <fullName evidence="12">Phosphohydroxythreonine aminotransferase</fullName>
        <shortName evidence="12">PSAT</shortName>
    </alternativeName>
</protein>
<dbReference type="UniPathway" id="UPA00135">
    <property type="reaction ID" value="UER00197"/>
</dbReference>
<comment type="subunit">
    <text evidence="12">Homodimer.</text>
</comment>
<comment type="function">
    <text evidence="12">Catalyzes the reversible conversion of 3-phosphohydroxypyruvate to phosphoserine and of 3-hydroxy-2-oxo-4-phosphonooxybutanoate to phosphohydroxythreonine.</text>
</comment>
<comment type="similarity">
    <text evidence="3 12">Belongs to the class-V pyridoxal-phosphate-dependent aminotransferase family. SerC subfamily.</text>
</comment>
<feature type="binding site" evidence="12">
    <location>
        <position position="189"/>
    </location>
    <ligand>
        <name>pyridoxal 5'-phosphate</name>
        <dbReference type="ChEBI" id="CHEBI:597326"/>
    </ligand>
</feature>
<comment type="caution">
    <text evidence="12">Lacks conserved residue(s) required for the propagation of feature annotation.</text>
</comment>
<keyword evidence="9 12" id="KW-0718">Serine biosynthesis</keyword>
<evidence type="ECO:0000256" key="7">
    <source>
        <dbReference type="ARBA" id="ARBA00022898"/>
    </source>
</evidence>
<dbReference type="SUPFAM" id="SSF53383">
    <property type="entry name" value="PLP-dependent transferases"/>
    <property type="match status" value="1"/>
</dbReference>
<reference evidence="16" key="1">
    <citation type="submission" date="2015-12" db="EMBL/GenBank/DDBJ databases">
        <title>FDA dAtabase for Regulatory Grade micrObial Sequences (FDA-ARGOS): Supporting development and validation of Infectious Disease Dx tests.</title>
        <authorList>
            <person name="Case J."/>
            <person name="Tallon L."/>
            <person name="Sadzewicz L."/>
            <person name="Sengamalay N."/>
            <person name="Ott S."/>
            <person name="Godinez A."/>
            <person name="Nagaraj S."/>
            <person name="Nadendla S."/>
            <person name="Sichtig H."/>
        </authorList>
    </citation>
    <scope>NUCLEOTIDE SEQUENCE [LARGE SCALE GENOMIC DNA]</scope>
    <source>
        <strain evidence="16">FDAARGOS_147</strain>
    </source>
</reference>
<dbReference type="GO" id="GO:0030170">
    <property type="term" value="F:pyridoxal phosphate binding"/>
    <property type="evidence" value="ECO:0007669"/>
    <property type="project" value="UniProtKB-UniRule"/>
</dbReference>
<feature type="binding site" evidence="12">
    <location>
        <begin position="254"/>
        <end position="255"/>
    </location>
    <ligand>
        <name>pyridoxal 5'-phosphate</name>
        <dbReference type="ChEBI" id="CHEBI:597326"/>
    </ligand>
</feature>
<evidence type="ECO:0000256" key="12">
    <source>
        <dbReference type="HAMAP-Rule" id="MF_00160"/>
    </source>
</evidence>
<comment type="subcellular location">
    <subcellularLocation>
        <location evidence="12">Cytoplasm</location>
    </subcellularLocation>
</comment>
<dbReference type="Gene3D" id="3.40.640.10">
    <property type="entry name" value="Type I PLP-dependent aspartate aminotransferase-like (Major domain)"/>
    <property type="match status" value="1"/>
</dbReference>
<evidence type="ECO:0000259" key="14">
    <source>
        <dbReference type="Pfam" id="PF00266"/>
    </source>
</evidence>
<comment type="pathway">
    <text evidence="1 12">Cofactor biosynthesis; pyridoxine 5'-phosphate biosynthesis; pyridoxine 5'-phosphate from D-erythrose 4-phosphate: step 3/5.</text>
</comment>
<dbReference type="Gene3D" id="3.90.1150.10">
    <property type="entry name" value="Aspartate Aminotransferase, domain 1"/>
    <property type="match status" value="1"/>
</dbReference>
<dbReference type="NCBIfam" id="TIGR01364">
    <property type="entry name" value="serC_1"/>
    <property type="match status" value="1"/>
</dbReference>
<keyword evidence="7 12" id="KW-0663">Pyridoxal phosphate</keyword>
<evidence type="ECO:0000256" key="6">
    <source>
        <dbReference type="ARBA" id="ARBA00022679"/>
    </source>
</evidence>
<keyword evidence="12" id="KW-0963">Cytoplasm</keyword>
<evidence type="ECO:0000256" key="10">
    <source>
        <dbReference type="ARBA" id="ARBA00047630"/>
    </source>
</evidence>